<dbReference type="Pfam" id="PF01105">
    <property type="entry name" value="EMP24_GP25L"/>
    <property type="match status" value="1"/>
</dbReference>
<dbReference type="RefSeq" id="XP_012768124.1">
    <property type="nucleotide sequence ID" value="XM_012912670.1"/>
</dbReference>
<keyword evidence="6 8" id="KW-0472">Membrane</keyword>
<feature type="domain" description="GOLD" evidence="10">
    <location>
        <begin position="107"/>
        <end position="279"/>
    </location>
</feature>
<evidence type="ECO:0000256" key="8">
    <source>
        <dbReference type="SAM" id="Phobius"/>
    </source>
</evidence>
<evidence type="ECO:0000256" key="5">
    <source>
        <dbReference type="ARBA" id="ARBA00022989"/>
    </source>
</evidence>
<evidence type="ECO:0000313" key="11">
    <source>
        <dbReference type="EMBL" id="CDR95938.1"/>
    </source>
</evidence>
<dbReference type="KEGG" id="bbig:BBBOND_0210875"/>
<evidence type="ECO:0000256" key="3">
    <source>
        <dbReference type="ARBA" id="ARBA00022692"/>
    </source>
</evidence>
<keyword evidence="12" id="KW-1185">Reference proteome</keyword>
<dbReference type="SMART" id="SM01190">
    <property type="entry name" value="EMP24_GP25L"/>
    <property type="match status" value="1"/>
</dbReference>
<comment type="similarity">
    <text evidence="2">Belongs to the EMP24/GP25L family.</text>
</comment>
<dbReference type="OMA" id="FRYFWTH"/>
<evidence type="ECO:0000256" key="6">
    <source>
        <dbReference type="ARBA" id="ARBA00023136"/>
    </source>
</evidence>
<dbReference type="VEuPathDB" id="PiroplasmaDB:BBBOND_0210875"/>
<feature type="signal peptide" evidence="9">
    <location>
        <begin position="1"/>
        <end position="25"/>
    </location>
</feature>
<feature type="compositionally biased region" description="Pro residues" evidence="7">
    <location>
        <begin position="38"/>
        <end position="49"/>
    </location>
</feature>
<accession>A0A061D5V3</accession>
<dbReference type="AlphaFoldDB" id="A0A061D5V3"/>
<gene>
    <name evidence="11" type="ORF">BBBOND_0210875</name>
</gene>
<dbReference type="PROSITE" id="PS51257">
    <property type="entry name" value="PROKAR_LIPOPROTEIN"/>
    <property type="match status" value="1"/>
</dbReference>
<evidence type="ECO:0000256" key="7">
    <source>
        <dbReference type="SAM" id="MobiDB-lite"/>
    </source>
</evidence>
<dbReference type="EMBL" id="LK391708">
    <property type="protein sequence ID" value="CDR95938.1"/>
    <property type="molecule type" value="Genomic_DNA"/>
</dbReference>
<dbReference type="PANTHER" id="PTHR22811">
    <property type="entry name" value="TRANSMEMBRANE EMP24 DOMAIN-CONTAINING PROTEIN"/>
    <property type="match status" value="1"/>
</dbReference>
<reference evidence="12" key="1">
    <citation type="submission" date="2014-06" db="EMBL/GenBank/DDBJ databases">
        <authorList>
            <person name="Aslett M."/>
            <person name="De Silva N."/>
        </authorList>
    </citation>
    <scope>NUCLEOTIDE SEQUENCE [LARGE SCALE GENOMIC DNA]</scope>
    <source>
        <strain evidence="12">Bond</strain>
    </source>
</reference>
<evidence type="ECO:0000313" key="12">
    <source>
        <dbReference type="Proteomes" id="UP000033188"/>
    </source>
</evidence>
<sequence length="284" mass="32515">MRHVCVNLPLQAGLLWLLLAALGSCQEAAAPEVGQPVPEKPVPTKLPPPHFEEPIAHDEPFDEVPRSSDSLDRSDYEMDDDDDDDDFADSFYEEWHEKMENFHPSAMLSMDIAPKAIEIFYENVRNTGTLLRGMFYTLSKMEELKVRVTIKSPSGDVMYTKEAPDGIYSFEAKVTGVYEFEFHNPHWLTAVGVTISAGSDEHSVLESKHIKNTQSRLDQLKNNVDSIYAQFKYLWLHNHRQMRASRDTQFRLLLYSLVQFMVVTVCSAICVTYVKKIVSHKRLL</sequence>
<evidence type="ECO:0000259" key="10">
    <source>
        <dbReference type="SMART" id="SM01190"/>
    </source>
</evidence>
<dbReference type="OrthoDB" id="1929172at2759"/>
<evidence type="ECO:0000256" key="1">
    <source>
        <dbReference type="ARBA" id="ARBA00004479"/>
    </source>
</evidence>
<keyword evidence="5 8" id="KW-1133">Transmembrane helix</keyword>
<dbReference type="STRING" id="5866.A0A061D5V3"/>
<name>A0A061D5V3_BABBI</name>
<evidence type="ECO:0000256" key="9">
    <source>
        <dbReference type="SAM" id="SignalP"/>
    </source>
</evidence>
<keyword evidence="3 8" id="KW-0812">Transmembrane</keyword>
<evidence type="ECO:0000256" key="4">
    <source>
        <dbReference type="ARBA" id="ARBA00022729"/>
    </source>
</evidence>
<comment type="subcellular location">
    <subcellularLocation>
        <location evidence="1">Membrane</location>
        <topology evidence="1">Single-pass type I membrane protein</topology>
    </subcellularLocation>
</comment>
<dbReference type="GeneID" id="24564479"/>
<proteinExistence type="inferred from homology"/>
<feature type="compositionally biased region" description="Basic and acidic residues" evidence="7">
    <location>
        <begin position="50"/>
        <end position="76"/>
    </location>
</feature>
<dbReference type="InterPro" id="IPR009038">
    <property type="entry name" value="GOLD_dom"/>
</dbReference>
<dbReference type="GO" id="GO:0016020">
    <property type="term" value="C:membrane"/>
    <property type="evidence" value="ECO:0007669"/>
    <property type="project" value="UniProtKB-SubCell"/>
</dbReference>
<feature type="region of interest" description="Disordered" evidence="7">
    <location>
        <begin position="31"/>
        <end position="83"/>
    </location>
</feature>
<dbReference type="InterPro" id="IPR015720">
    <property type="entry name" value="Emp24-like"/>
</dbReference>
<feature type="chain" id="PRO_5001600078" description="GOLD domain-containing protein" evidence="9">
    <location>
        <begin position="26"/>
        <end position="284"/>
    </location>
</feature>
<organism evidence="11 12">
    <name type="scientific">Babesia bigemina</name>
    <dbReference type="NCBI Taxonomy" id="5866"/>
    <lineage>
        <taxon>Eukaryota</taxon>
        <taxon>Sar</taxon>
        <taxon>Alveolata</taxon>
        <taxon>Apicomplexa</taxon>
        <taxon>Aconoidasida</taxon>
        <taxon>Piroplasmida</taxon>
        <taxon>Babesiidae</taxon>
        <taxon>Babesia</taxon>
    </lineage>
</organism>
<evidence type="ECO:0000256" key="2">
    <source>
        <dbReference type="ARBA" id="ARBA00007104"/>
    </source>
</evidence>
<protein>
    <recommendedName>
        <fullName evidence="10">GOLD domain-containing protein</fullName>
    </recommendedName>
</protein>
<feature type="transmembrane region" description="Helical" evidence="8">
    <location>
        <begin position="252"/>
        <end position="274"/>
    </location>
</feature>
<dbReference type="Proteomes" id="UP000033188">
    <property type="component" value="Chromosome 2"/>
</dbReference>
<keyword evidence="4 9" id="KW-0732">Signal</keyword>